<keyword evidence="1" id="KW-0812">Transmembrane</keyword>
<evidence type="ECO:0000313" key="3">
    <source>
        <dbReference type="EMBL" id="KAH0930710.1"/>
    </source>
</evidence>
<proteinExistence type="predicted"/>
<dbReference type="InterPro" id="IPR005559">
    <property type="entry name" value="CG-1_dom"/>
</dbReference>
<dbReference type="Pfam" id="PF03859">
    <property type="entry name" value="CG-1"/>
    <property type="match status" value="1"/>
</dbReference>
<evidence type="ECO:0000259" key="2">
    <source>
        <dbReference type="Pfam" id="PF03859"/>
    </source>
</evidence>
<reference evidence="3 4" key="1">
    <citation type="submission" date="2021-05" db="EMBL/GenBank/DDBJ databases">
        <title>Genome Assembly of Synthetic Allotetraploid Brassica napus Reveals Homoeologous Exchanges between Subgenomes.</title>
        <authorList>
            <person name="Davis J.T."/>
        </authorList>
    </citation>
    <scope>NUCLEOTIDE SEQUENCE [LARGE SCALE GENOMIC DNA]</scope>
    <source>
        <strain evidence="4">cv. Da-Ae</strain>
        <tissue evidence="3">Seedling</tissue>
    </source>
</reference>
<gene>
    <name evidence="3" type="ORF">HID58_016437</name>
</gene>
<evidence type="ECO:0000313" key="4">
    <source>
        <dbReference type="Proteomes" id="UP000824890"/>
    </source>
</evidence>
<accession>A0ABQ8DMW1</accession>
<evidence type="ECO:0000256" key="1">
    <source>
        <dbReference type="SAM" id="Phobius"/>
    </source>
</evidence>
<protein>
    <recommendedName>
        <fullName evidence="2">CG-1 domain-containing protein</fullName>
    </recommendedName>
</protein>
<organism evidence="3 4">
    <name type="scientific">Brassica napus</name>
    <name type="common">Rape</name>
    <dbReference type="NCBI Taxonomy" id="3708"/>
    <lineage>
        <taxon>Eukaryota</taxon>
        <taxon>Viridiplantae</taxon>
        <taxon>Streptophyta</taxon>
        <taxon>Embryophyta</taxon>
        <taxon>Tracheophyta</taxon>
        <taxon>Spermatophyta</taxon>
        <taxon>Magnoliopsida</taxon>
        <taxon>eudicotyledons</taxon>
        <taxon>Gunneridae</taxon>
        <taxon>Pentapetalae</taxon>
        <taxon>rosids</taxon>
        <taxon>malvids</taxon>
        <taxon>Brassicales</taxon>
        <taxon>Brassicaceae</taxon>
        <taxon>Brassiceae</taxon>
        <taxon>Brassica</taxon>
    </lineage>
</organism>
<sequence length="260" mass="29196">VSILPARCAQNFKLSNSSLLIRFNDSTDFDEFTEPVYPLPEEGSRFHILGKDGHNWRKKKDGKMVKEAHEKLKDKLQWNKRKQFKFIAVNIDSTANTSRTLSPLCEDVDSGYLAVLKVLPLPFLGNRDGWIHGNRNPLARYQNLPYNPLLTQANPSNAGLVSVEGHLRNPLQNQEIGSFPLQKWPVDSHGTDLALHENFETFSSLIDGQNQQQPTGSSFQAPFSWTWTSRLSLSTVSIILGIDVLLAMMFTYMASSCCAG</sequence>
<feature type="transmembrane region" description="Helical" evidence="1">
    <location>
        <begin position="231"/>
        <end position="254"/>
    </location>
</feature>
<name>A0ABQ8DMW1_BRANA</name>
<dbReference type="Proteomes" id="UP000824890">
    <property type="component" value="Unassembled WGS sequence"/>
</dbReference>
<feature type="domain" description="CG-1" evidence="2">
    <location>
        <begin position="51"/>
        <end position="73"/>
    </location>
</feature>
<comment type="caution">
    <text evidence="3">The sequence shown here is derived from an EMBL/GenBank/DDBJ whole genome shotgun (WGS) entry which is preliminary data.</text>
</comment>
<keyword evidence="1" id="KW-1133">Transmembrane helix</keyword>
<keyword evidence="4" id="KW-1185">Reference proteome</keyword>
<keyword evidence="1" id="KW-0472">Membrane</keyword>
<feature type="non-terminal residue" evidence="3">
    <location>
        <position position="1"/>
    </location>
</feature>
<dbReference type="EMBL" id="JAGKQM010000004">
    <property type="protein sequence ID" value="KAH0930710.1"/>
    <property type="molecule type" value="Genomic_DNA"/>
</dbReference>